<dbReference type="GO" id="GO:0031515">
    <property type="term" value="C:tRNA (m1A) methyltransferase complex"/>
    <property type="evidence" value="ECO:0007669"/>
    <property type="project" value="InterPro"/>
</dbReference>
<feature type="compositionally biased region" description="Polar residues" evidence="10">
    <location>
        <begin position="479"/>
        <end position="491"/>
    </location>
</feature>
<dbReference type="InterPro" id="IPR029063">
    <property type="entry name" value="SAM-dependent_MTases_sf"/>
</dbReference>
<evidence type="ECO:0000256" key="5">
    <source>
        <dbReference type="ARBA" id="ARBA00022679"/>
    </source>
</evidence>
<evidence type="ECO:0000256" key="8">
    <source>
        <dbReference type="ARBA" id="ARBA00023242"/>
    </source>
</evidence>
<evidence type="ECO:0000256" key="2">
    <source>
        <dbReference type="ARBA" id="ARBA00012796"/>
    </source>
</evidence>
<protein>
    <recommendedName>
        <fullName evidence="3">tRNA (adenine(58)-N(1))-methyltransferase catalytic subunit TRM61</fullName>
        <ecNumber evidence="2">2.1.1.220</ecNumber>
    </recommendedName>
    <alternativeName>
        <fullName evidence="9">tRNA(m1A58)-methyltransferase subunit TRM61</fullName>
    </alternativeName>
</protein>
<evidence type="ECO:0000256" key="3">
    <source>
        <dbReference type="ARBA" id="ARBA00015963"/>
    </source>
</evidence>
<dbReference type="Gene3D" id="3.10.330.20">
    <property type="match status" value="1"/>
</dbReference>
<dbReference type="PANTHER" id="PTHR12133">
    <property type="entry name" value="TRNA (ADENINE(58)-N(1))-METHYLTRANSFERASE"/>
    <property type="match status" value="1"/>
</dbReference>
<sequence length="499" mass="54747">MARSSPFIDPGPRTTEGTLALVHLSRDNLQPVYLRGSTGAVDGYAEGNVINTRFGSFPHSTLIGVPWGAQVRASIVDTGSRGRKKKPDGNGEAAPEDMTESTAAEEEPTAAAGVKTAASGFVHVLAPTPELWTMSLPHRTQVVYTPDYSYILHRIRARPGVRIIEAGAGSGSFTHAAVRAVFNGHPDSESKDTGKVFSFEFDKARFEKMQEEIEAHNLRDLVHITHRDVYNEGFLVKDGESPEADCIFLDLPAPWKALPHLTRASQNRKSPLRADRSVYLCTFSPCIEQVTKTVEVMRQLGWMDIEMVEVAHKRFNVMRERVGLNMPTERGTNQTAGNVAEALARLREVEEKAREFHGRAQGAGANEDDEMDVDEAKAEVTANGQVANEDQDGDDAKPWMLGRLIHRTEAEIKTHTSYLTFAVLPQEWTAEQEAAAFESWPCGQEKGVIGSLDKAVRKQEKRDMLAGKKRKKEMAAASKNGSGTASGNNSPAPKKSKSN</sequence>
<dbReference type="EC" id="2.1.1.220" evidence="2"/>
<dbReference type="Proteomes" id="UP000070501">
    <property type="component" value="Unassembled WGS sequence"/>
</dbReference>
<evidence type="ECO:0000256" key="9">
    <source>
        <dbReference type="ARBA" id="ARBA00033309"/>
    </source>
</evidence>
<evidence type="ECO:0000256" key="4">
    <source>
        <dbReference type="ARBA" id="ARBA00022603"/>
    </source>
</evidence>
<dbReference type="EMBL" id="KQ964248">
    <property type="protein sequence ID" value="KXJ93316.1"/>
    <property type="molecule type" value="Genomic_DNA"/>
</dbReference>
<dbReference type="PANTHER" id="PTHR12133:SF2">
    <property type="entry name" value="TRNA (ADENINE(58)-N(1))-METHYLTRANSFERASE CATALYTIC SUBUNIT TRMT61A"/>
    <property type="match status" value="1"/>
</dbReference>
<dbReference type="InterPro" id="IPR014816">
    <property type="entry name" value="tRNA_MeTrfase_Gcd14"/>
</dbReference>
<dbReference type="SUPFAM" id="SSF53335">
    <property type="entry name" value="S-adenosyl-L-methionine-dependent methyltransferases"/>
    <property type="match status" value="1"/>
</dbReference>
<evidence type="ECO:0000256" key="1">
    <source>
        <dbReference type="ARBA" id="ARBA00004123"/>
    </source>
</evidence>
<keyword evidence="5 12" id="KW-0808">Transferase</keyword>
<dbReference type="OrthoDB" id="1925287at2759"/>
<keyword evidence="7" id="KW-0819">tRNA processing</keyword>
<accession>A0A136J8D6</accession>
<keyword evidence="4 12" id="KW-0489">Methyltransferase</keyword>
<gene>
    <name evidence="12" type="ORF">Micbo1qcDRAFT_161309</name>
</gene>
<dbReference type="InParanoid" id="A0A136J8D6"/>
<dbReference type="GO" id="GO:0160107">
    <property type="term" value="F:tRNA (adenine(58)-N1)-methyltransferase activity"/>
    <property type="evidence" value="ECO:0007669"/>
    <property type="project" value="UniProtKB-EC"/>
</dbReference>
<keyword evidence="6" id="KW-0949">S-adenosyl-L-methionine</keyword>
<dbReference type="GO" id="GO:0030488">
    <property type="term" value="P:tRNA methylation"/>
    <property type="evidence" value="ECO:0007669"/>
    <property type="project" value="InterPro"/>
</dbReference>
<organism evidence="12 13">
    <name type="scientific">Microdochium bolleyi</name>
    <dbReference type="NCBI Taxonomy" id="196109"/>
    <lineage>
        <taxon>Eukaryota</taxon>
        <taxon>Fungi</taxon>
        <taxon>Dikarya</taxon>
        <taxon>Ascomycota</taxon>
        <taxon>Pezizomycotina</taxon>
        <taxon>Sordariomycetes</taxon>
        <taxon>Xylariomycetidae</taxon>
        <taxon>Xylariales</taxon>
        <taxon>Microdochiaceae</taxon>
        <taxon>Microdochium</taxon>
    </lineage>
</organism>
<dbReference type="InterPro" id="IPR049470">
    <property type="entry name" value="TRM61_C"/>
</dbReference>
<comment type="subcellular location">
    <subcellularLocation>
        <location evidence="1">Nucleus</location>
    </subcellularLocation>
</comment>
<evidence type="ECO:0000313" key="12">
    <source>
        <dbReference type="EMBL" id="KXJ93316.1"/>
    </source>
</evidence>
<dbReference type="Pfam" id="PF08704">
    <property type="entry name" value="GCD14"/>
    <property type="match status" value="1"/>
</dbReference>
<feature type="compositionally biased region" description="Acidic residues" evidence="10">
    <location>
        <begin position="94"/>
        <end position="108"/>
    </location>
</feature>
<dbReference type="FunCoup" id="A0A136J8D6">
    <property type="interactions" value="615"/>
</dbReference>
<dbReference type="Gene3D" id="3.40.50.150">
    <property type="entry name" value="Vaccinia Virus protein VP39"/>
    <property type="match status" value="1"/>
</dbReference>
<dbReference type="CDD" id="cd02440">
    <property type="entry name" value="AdoMet_MTases"/>
    <property type="match status" value="1"/>
</dbReference>
<evidence type="ECO:0000256" key="10">
    <source>
        <dbReference type="SAM" id="MobiDB-lite"/>
    </source>
</evidence>
<dbReference type="PROSITE" id="PS51620">
    <property type="entry name" value="SAM_TRM61"/>
    <property type="match status" value="1"/>
</dbReference>
<dbReference type="AlphaFoldDB" id="A0A136J8D6"/>
<evidence type="ECO:0000256" key="7">
    <source>
        <dbReference type="ARBA" id="ARBA00022694"/>
    </source>
</evidence>
<name>A0A136J8D6_9PEZI</name>
<evidence type="ECO:0000256" key="6">
    <source>
        <dbReference type="ARBA" id="ARBA00022691"/>
    </source>
</evidence>
<dbReference type="GO" id="GO:0005634">
    <property type="term" value="C:nucleus"/>
    <property type="evidence" value="ECO:0007669"/>
    <property type="project" value="UniProtKB-SubCell"/>
</dbReference>
<dbReference type="STRING" id="196109.A0A136J8D6"/>
<evidence type="ECO:0000259" key="11">
    <source>
        <dbReference type="Pfam" id="PF08704"/>
    </source>
</evidence>
<feature type="region of interest" description="Disordered" evidence="10">
    <location>
        <begin position="77"/>
        <end position="108"/>
    </location>
</feature>
<proteinExistence type="predicted"/>
<feature type="region of interest" description="Disordered" evidence="10">
    <location>
        <begin position="451"/>
        <end position="499"/>
    </location>
</feature>
<keyword evidence="13" id="KW-1185">Reference proteome</keyword>
<feature type="domain" description="tRNA (adenine(58)-N(1))-methyltransferase catalytic subunit TRM61 C-terminal" evidence="11">
    <location>
        <begin position="120"/>
        <end position="423"/>
    </location>
</feature>
<reference evidence="13" key="1">
    <citation type="submission" date="2016-02" db="EMBL/GenBank/DDBJ databases">
        <title>Draft genome sequence of Microdochium bolleyi, a fungal endophyte of beachgrass.</title>
        <authorList>
            <consortium name="DOE Joint Genome Institute"/>
            <person name="David A.S."/>
            <person name="May G."/>
            <person name="Haridas S."/>
            <person name="Lim J."/>
            <person name="Wang M."/>
            <person name="Labutti K."/>
            <person name="Lipzen A."/>
            <person name="Barry K."/>
            <person name="Grigoriev I.V."/>
        </authorList>
    </citation>
    <scope>NUCLEOTIDE SEQUENCE [LARGE SCALE GENOMIC DNA]</scope>
    <source>
        <strain evidence="13">J235TASD1</strain>
    </source>
</reference>
<evidence type="ECO:0000313" key="13">
    <source>
        <dbReference type="Proteomes" id="UP000070501"/>
    </source>
</evidence>
<keyword evidence="8" id="KW-0539">Nucleus</keyword>
<feature type="compositionally biased region" description="Basic and acidic residues" evidence="10">
    <location>
        <begin position="454"/>
        <end position="466"/>
    </location>
</feature>